<feature type="binding site" evidence="16">
    <location>
        <position position="27"/>
    </location>
    <ligand>
        <name>Mg(2+)</name>
        <dbReference type="ChEBI" id="CHEBI:18420"/>
    </ligand>
</feature>
<dbReference type="FunFam" id="3.30.1490.100:FF:000004">
    <property type="entry name" value="DNA polymerase IV"/>
    <property type="match status" value="1"/>
</dbReference>
<feature type="compositionally biased region" description="Polar residues" evidence="17">
    <location>
        <begin position="393"/>
        <end position="412"/>
    </location>
</feature>
<evidence type="ECO:0000313" key="20">
    <source>
        <dbReference type="EMBL" id="KFI59742.1"/>
    </source>
</evidence>
<name>D1NVF7_9BIFI</name>
<dbReference type="STRING" id="561180.BIFGAL_03843"/>
<evidence type="ECO:0000256" key="10">
    <source>
        <dbReference type="ARBA" id="ARBA00022842"/>
    </source>
</evidence>
<dbReference type="PANTHER" id="PTHR11076">
    <property type="entry name" value="DNA REPAIR POLYMERASE UMUC / TRANSFERASE FAMILY MEMBER"/>
    <property type="match status" value="1"/>
</dbReference>
<feature type="region of interest" description="Disordered" evidence="17">
    <location>
        <begin position="390"/>
        <end position="483"/>
    </location>
</feature>
<keyword evidence="9 16" id="KW-0227">DNA damage</keyword>
<comment type="catalytic activity">
    <reaction evidence="15 16">
        <text>DNA(n) + a 2'-deoxyribonucleoside 5'-triphosphate = DNA(n+1) + diphosphate</text>
        <dbReference type="Rhea" id="RHEA:22508"/>
        <dbReference type="Rhea" id="RHEA-COMP:17339"/>
        <dbReference type="Rhea" id="RHEA-COMP:17340"/>
        <dbReference type="ChEBI" id="CHEBI:33019"/>
        <dbReference type="ChEBI" id="CHEBI:61560"/>
        <dbReference type="ChEBI" id="CHEBI:173112"/>
        <dbReference type="EC" id="2.7.7.7"/>
    </reaction>
</comment>
<keyword evidence="7 16" id="KW-0235">DNA replication</keyword>
<comment type="subunit">
    <text evidence="16">Monomer.</text>
</comment>
<evidence type="ECO:0000256" key="14">
    <source>
        <dbReference type="ARBA" id="ARBA00025589"/>
    </source>
</evidence>
<keyword evidence="10 16" id="KW-0460">Magnesium</keyword>
<reference evidence="20 22" key="2">
    <citation type="submission" date="2014-03" db="EMBL/GenBank/DDBJ databases">
        <title>Genomics of Bifidobacteria.</title>
        <authorList>
            <person name="Ventura M."/>
            <person name="Milani C."/>
            <person name="Lugli G.A."/>
        </authorList>
    </citation>
    <scope>NUCLEOTIDE SEQUENCE [LARGE SCALE GENOMIC DNA]</scope>
    <source>
        <strain evidence="20 22">LMG 11596</strain>
    </source>
</reference>
<dbReference type="SUPFAM" id="SSF100879">
    <property type="entry name" value="Lesion bypass DNA polymerase (Y-family), little finger domain"/>
    <property type="match status" value="1"/>
</dbReference>
<dbReference type="CDD" id="cd03586">
    <property type="entry name" value="PolY_Pol_IV_kappa"/>
    <property type="match status" value="1"/>
</dbReference>
<dbReference type="InterPro" id="IPR017961">
    <property type="entry name" value="DNA_pol_Y-fam_little_finger"/>
</dbReference>
<dbReference type="GO" id="GO:0003887">
    <property type="term" value="F:DNA-directed DNA polymerase activity"/>
    <property type="evidence" value="ECO:0007669"/>
    <property type="project" value="UniProtKB-UniRule"/>
</dbReference>
<evidence type="ECO:0000256" key="1">
    <source>
        <dbReference type="ARBA" id="ARBA00004496"/>
    </source>
</evidence>
<accession>D1NVF7</accession>
<evidence type="ECO:0000313" key="22">
    <source>
        <dbReference type="Proteomes" id="UP000029074"/>
    </source>
</evidence>
<dbReference type="EMBL" id="ABXB03000003">
    <property type="protein sequence ID" value="EFA22808.1"/>
    <property type="molecule type" value="Genomic_DNA"/>
</dbReference>
<dbReference type="Gene3D" id="3.30.1490.100">
    <property type="entry name" value="DNA polymerase, Y-family, little finger domain"/>
    <property type="match status" value="1"/>
</dbReference>
<evidence type="ECO:0000313" key="21">
    <source>
        <dbReference type="Proteomes" id="UP000003656"/>
    </source>
</evidence>
<dbReference type="Gene3D" id="3.40.1170.60">
    <property type="match status" value="1"/>
</dbReference>
<feature type="active site" evidence="16">
    <location>
        <position position="122"/>
    </location>
</feature>
<dbReference type="PIRSF" id="PIRSF036603">
    <property type="entry name" value="DPol_eta"/>
    <property type="match status" value="1"/>
</dbReference>
<comment type="subcellular location">
    <subcellularLocation>
        <location evidence="1 16">Cytoplasm</location>
    </subcellularLocation>
</comment>
<evidence type="ECO:0000256" key="8">
    <source>
        <dbReference type="ARBA" id="ARBA00022723"/>
    </source>
</evidence>
<dbReference type="InterPro" id="IPR036775">
    <property type="entry name" value="DNA_pol_Y-fam_lit_finger_sf"/>
</dbReference>
<dbReference type="Gene3D" id="1.10.150.20">
    <property type="entry name" value="5' to 3' exonuclease, C-terminal subdomain"/>
    <property type="match status" value="1"/>
</dbReference>
<organism evidence="19 21">
    <name type="scientific">Bifidobacterium gallicum DSM 20093 = LMG 11596</name>
    <dbReference type="NCBI Taxonomy" id="561180"/>
    <lineage>
        <taxon>Bacteria</taxon>
        <taxon>Bacillati</taxon>
        <taxon>Actinomycetota</taxon>
        <taxon>Actinomycetes</taxon>
        <taxon>Bifidobacteriales</taxon>
        <taxon>Bifidobacteriaceae</taxon>
        <taxon>Bifidobacterium</taxon>
    </lineage>
</organism>
<evidence type="ECO:0000256" key="11">
    <source>
        <dbReference type="ARBA" id="ARBA00022932"/>
    </source>
</evidence>
<evidence type="ECO:0000256" key="12">
    <source>
        <dbReference type="ARBA" id="ARBA00023125"/>
    </source>
</evidence>
<evidence type="ECO:0000256" key="5">
    <source>
        <dbReference type="ARBA" id="ARBA00022679"/>
    </source>
</evidence>
<dbReference type="InterPro" id="IPR043502">
    <property type="entry name" value="DNA/RNA_pol_sf"/>
</dbReference>
<dbReference type="GO" id="GO:0005829">
    <property type="term" value="C:cytosol"/>
    <property type="evidence" value="ECO:0007669"/>
    <property type="project" value="TreeGrafter"/>
</dbReference>
<feature type="domain" description="UmuC" evidence="18">
    <location>
        <begin position="23"/>
        <end position="203"/>
    </location>
</feature>
<sequence length="502" mass="54550">MSTAPRNAAAKRDWGHDETGCTILHIDMDAFFASVEIARHPELQGLPVIIGTGHRAVVSAANYEARRYGINSAMPAATAHRLCPNGVFLPVDGRYYREISRQIFQTVFHQVTDRIEPVSVDECYMDVSAALLQWGSPSAIARWIRAQVAERFHITCSVGIACNKLVAKMASTNAKPDGMLLIPANRSADFVQLMPLRGIPGIGPALERRLNSWGITSVTELATYSEQELAQATGSASGAHHLWQAARGIDLREVVTQREEKSIGSEHTFAQDTTDAAVVRSLLHRCCEDVASTLRRKELLARTVTVKLRLPDLSYMTRSYTMERPTDMGADLYAATLDQLYTMLGMRTDSPLSQPLPRPIRLAGMSVSSLSERSQTAIQPTLDELLEEATADSAASRNSALHDSASRNSASHGSKPVASAQASGTSPAPQTAQTAQTAQTVQSSQSAQTSRSSAPSVSSDPSAHSRATAHRPRPPRARLRDVESTLDEVRRRFGKDSAQWGL</sequence>
<evidence type="ECO:0000256" key="3">
    <source>
        <dbReference type="ARBA" id="ARBA00022457"/>
    </source>
</evidence>
<dbReference type="GO" id="GO:0009432">
    <property type="term" value="P:SOS response"/>
    <property type="evidence" value="ECO:0007669"/>
    <property type="project" value="TreeGrafter"/>
</dbReference>
<keyword evidence="8 16" id="KW-0479">Metal-binding</keyword>
<dbReference type="GO" id="GO:0000287">
    <property type="term" value="F:magnesium ion binding"/>
    <property type="evidence" value="ECO:0007669"/>
    <property type="project" value="UniProtKB-UniRule"/>
</dbReference>
<dbReference type="Proteomes" id="UP000003656">
    <property type="component" value="Unassembled WGS sequence"/>
</dbReference>
<evidence type="ECO:0000256" key="15">
    <source>
        <dbReference type="ARBA" id="ARBA00049244"/>
    </source>
</evidence>
<dbReference type="GO" id="GO:0006281">
    <property type="term" value="P:DNA repair"/>
    <property type="evidence" value="ECO:0007669"/>
    <property type="project" value="UniProtKB-UniRule"/>
</dbReference>
<comment type="cofactor">
    <cofactor evidence="16">
        <name>Mg(2+)</name>
        <dbReference type="ChEBI" id="CHEBI:18420"/>
    </cofactor>
    <text evidence="16">Binds 2 magnesium ions per subunit.</text>
</comment>
<dbReference type="RefSeq" id="WP_006295297.1">
    <property type="nucleotide sequence ID" value="NZ_ABXB03000003.1"/>
</dbReference>
<dbReference type="InterPro" id="IPR050116">
    <property type="entry name" value="DNA_polymerase-Y"/>
</dbReference>
<keyword evidence="11 16" id="KW-0239">DNA-directed DNA polymerase</keyword>
<evidence type="ECO:0000259" key="18">
    <source>
        <dbReference type="PROSITE" id="PS50173"/>
    </source>
</evidence>
<evidence type="ECO:0000256" key="16">
    <source>
        <dbReference type="HAMAP-Rule" id="MF_01113"/>
    </source>
</evidence>
<dbReference type="GO" id="GO:0006261">
    <property type="term" value="P:DNA-templated DNA replication"/>
    <property type="evidence" value="ECO:0007669"/>
    <property type="project" value="UniProtKB-UniRule"/>
</dbReference>
<gene>
    <name evidence="16" type="primary">dinB</name>
    <name evidence="20" type="ORF">BGLCM_0413</name>
    <name evidence="19" type="ORF">BIFGAL_03843</name>
</gene>
<evidence type="ECO:0000256" key="13">
    <source>
        <dbReference type="ARBA" id="ARBA00023204"/>
    </source>
</evidence>
<keyword evidence="3 16" id="KW-0515">Mutator protein</keyword>
<dbReference type="EMBL" id="JGYW01000002">
    <property type="protein sequence ID" value="KFI59742.1"/>
    <property type="molecule type" value="Genomic_DNA"/>
</dbReference>
<keyword evidence="12 16" id="KW-0238">DNA-binding</keyword>
<proteinExistence type="inferred from homology"/>
<protein>
    <recommendedName>
        <fullName evidence="16">DNA polymerase IV</fullName>
        <shortName evidence="16">Pol IV</shortName>
        <ecNumber evidence="16">2.7.7.7</ecNumber>
    </recommendedName>
</protein>
<evidence type="ECO:0000313" key="19">
    <source>
        <dbReference type="EMBL" id="EFA22808.1"/>
    </source>
</evidence>
<dbReference type="HAMAP" id="MF_01113">
    <property type="entry name" value="DNApol_IV"/>
    <property type="match status" value="1"/>
</dbReference>
<keyword evidence="5 16" id="KW-0808">Transferase</keyword>
<dbReference type="PROSITE" id="PS50173">
    <property type="entry name" value="UMUC"/>
    <property type="match status" value="1"/>
</dbReference>
<comment type="similarity">
    <text evidence="2 16">Belongs to the DNA polymerase type-Y family.</text>
</comment>
<dbReference type="eggNOG" id="COG0389">
    <property type="taxonomic scope" value="Bacteria"/>
</dbReference>
<keyword evidence="22" id="KW-1185">Reference proteome</keyword>
<keyword evidence="13 16" id="KW-0234">DNA repair</keyword>
<dbReference type="InterPro" id="IPR053848">
    <property type="entry name" value="IMS_HHH_1"/>
</dbReference>
<comment type="function">
    <text evidence="14 16">Poorly processive, error-prone DNA polymerase involved in untargeted mutagenesis. Copies undamaged DNA at stalled replication forks, which arise in vivo from mismatched or misaligned primer ends. These misaligned primers can be extended by PolIV. Exhibits no 3'-5' exonuclease (proofreading) activity. May be involved in translesional synthesis, in conjunction with the beta clamp from PolIII.</text>
</comment>
<dbReference type="GO" id="GO:0042276">
    <property type="term" value="P:error-prone translesion synthesis"/>
    <property type="evidence" value="ECO:0007669"/>
    <property type="project" value="TreeGrafter"/>
</dbReference>
<dbReference type="Gene3D" id="3.30.70.270">
    <property type="match status" value="1"/>
</dbReference>
<keyword evidence="6 16" id="KW-0548">Nucleotidyltransferase</keyword>
<keyword evidence="4 16" id="KW-0963">Cytoplasm</keyword>
<evidence type="ECO:0000256" key="6">
    <source>
        <dbReference type="ARBA" id="ARBA00022695"/>
    </source>
</evidence>
<comment type="caution">
    <text evidence="19">The sequence shown here is derived from an EMBL/GenBank/DDBJ whole genome shotgun (WGS) entry which is preliminary data.</text>
</comment>
<reference evidence="19 21" key="1">
    <citation type="submission" date="2009-11" db="EMBL/GenBank/DDBJ databases">
        <authorList>
            <person name="Weinstock G."/>
            <person name="Sodergren E."/>
            <person name="Clifton S."/>
            <person name="Fulton L."/>
            <person name="Fulton B."/>
            <person name="Courtney L."/>
            <person name="Fronick C."/>
            <person name="Harrison M."/>
            <person name="Strong C."/>
            <person name="Farmer C."/>
            <person name="Delahaunty K."/>
            <person name="Markovic C."/>
            <person name="Hall O."/>
            <person name="Minx P."/>
            <person name="Tomlinson C."/>
            <person name="Mitreva M."/>
            <person name="Nelson J."/>
            <person name="Hou S."/>
            <person name="Wollam A."/>
            <person name="Pepin K.H."/>
            <person name="Johnson M."/>
            <person name="Bhonagiri V."/>
            <person name="Nash W.E."/>
            <person name="Warren W."/>
            <person name="Chinwalla A."/>
            <person name="Mardis E.R."/>
            <person name="Wilson R.K."/>
        </authorList>
    </citation>
    <scope>NUCLEOTIDE SEQUENCE [LARGE SCALE GENOMIC DNA]</scope>
    <source>
        <strain evidence="19 21">DSM 20093</strain>
    </source>
</reference>
<feature type="site" description="Substrate discrimination" evidence="16">
    <location>
        <position position="32"/>
    </location>
</feature>
<dbReference type="OrthoDB" id="9808813at2"/>
<feature type="compositionally biased region" description="Low complexity" evidence="17">
    <location>
        <begin position="425"/>
        <end position="462"/>
    </location>
</feature>
<dbReference type="Pfam" id="PF00817">
    <property type="entry name" value="IMS"/>
    <property type="match status" value="1"/>
</dbReference>
<dbReference type="InterPro" id="IPR001126">
    <property type="entry name" value="UmuC"/>
</dbReference>
<evidence type="ECO:0000256" key="7">
    <source>
        <dbReference type="ARBA" id="ARBA00022705"/>
    </source>
</evidence>
<dbReference type="Proteomes" id="UP000029074">
    <property type="component" value="Unassembled WGS sequence"/>
</dbReference>
<dbReference type="EC" id="2.7.7.7" evidence="16"/>
<evidence type="ECO:0000256" key="9">
    <source>
        <dbReference type="ARBA" id="ARBA00022763"/>
    </source>
</evidence>
<dbReference type="Pfam" id="PF21999">
    <property type="entry name" value="IMS_HHH_1"/>
    <property type="match status" value="1"/>
</dbReference>
<dbReference type="InterPro" id="IPR022880">
    <property type="entry name" value="DNApol_IV"/>
</dbReference>
<dbReference type="InterPro" id="IPR043128">
    <property type="entry name" value="Rev_trsase/Diguanyl_cyclase"/>
</dbReference>
<dbReference type="SUPFAM" id="SSF56672">
    <property type="entry name" value="DNA/RNA polymerases"/>
    <property type="match status" value="1"/>
</dbReference>
<dbReference type="NCBIfam" id="NF002677">
    <property type="entry name" value="PRK02406.1"/>
    <property type="match status" value="1"/>
</dbReference>
<dbReference type="GO" id="GO:0003684">
    <property type="term" value="F:damaged DNA binding"/>
    <property type="evidence" value="ECO:0007669"/>
    <property type="project" value="InterPro"/>
</dbReference>
<evidence type="ECO:0000256" key="17">
    <source>
        <dbReference type="SAM" id="MobiDB-lite"/>
    </source>
</evidence>
<feature type="compositionally biased region" description="Basic residues" evidence="17">
    <location>
        <begin position="467"/>
        <end position="477"/>
    </location>
</feature>
<dbReference type="Pfam" id="PF11799">
    <property type="entry name" value="IMS_C"/>
    <property type="match status" value="1"/>
</dbReference>
<dbReference type="PANTHER" id="PTHR11076:SF33">
    <property type="entry name" value="DNA POLYMERASE KAPPA"/>
    <property type="match status" value="1"/>
</dbReference>
<feature type="binding site" evidence="16">
    <location>
        <position position="121"/>
    </location>
    <ligand>
        <name>Mg(2+)</name>
        <dbReference type="ChEBI" id="CHEBI:18420"/>
    </ligand>
</feature>
<dbReference type="AlphaFoldDB" id="D1NVF7"/>
<evidence type="ECO:0000256" key="2">
    <source>
        <dbReference type="ARBA" id="ARBA00010945"/>
    </source>
</evidence>
<evidence type="ECO:0000256" key="4">
    <source>
        <dbReference type="ARBA" id="ARBA00022490"/>
    </source>
</evidence>